<accession>A0AAE7WMS6</accession>
<organism evidence="1 2">
    <name type="scientific">Stenotrophomonas phage Philippe</name>
    <dbReference type="NCBI Taxonomy" id="2859655"/>
    <lineage>
        <taxon>Viruses</taxon>
        <taxon>Duplodnaviria</taxon>
        <taxon>Heunggongvirae</taxon>
        <taxon>Uroviricota</taxon>
        <taxon>Caudoviricetes</taxon>
        <taxon>Schitoviridae</taxon>
        <taxon>Philippevirus</taxon>
        <taxon>Philippevirus philippe</taxon>
    </lineage>
</organism>
<dbReference type="Proteomes" id="UP000827261">
    <property type="component" value="Segment"/>
</dbReference>
<sequence>MPRLNQHEIDDALSQDHICPGCDLDTQDCICTRDYHPGDYYMEEFDDPDFDMGDHDNFDDDHAAYNQAQWEYEMDRMPLIDPEYWG</sequence>
<reference evidence="1" key="1">
    <citation type="submission" date="2021-06" db="EMBL/GenBank/DDBJ databases">
        <title>Complete genome sequence of Stenotrophomonas maltophilia phage Philippe.</title>
        <authorList>
            <person name="Vallavanatt I."/>
            <person name="Bartz M."/>
            <person name="Clark J."/>
            <person name="Burrowes B."/>
            <person name="Liu M."/>
            <person name="Gill J."/>
        </authorList>
    </citation>
    <scope>NUCLEOTIDE SEQUENCE</scope>
</reference>
<dbReference type="EMBL" id="MZ326861">
    <property type="protein sequence ID" value="QYW02207.1"/>
    <property type="molecule type" value="Genomic_DNA"/>
</dbReference>
<name>A0AAE7WMS6_9CAUD</name>
<protein>
    <submittedName>
        <fullName evidence="1">Uncharacterized protein</fullName>
    </submittedName>
</protein>
<keyword evidence="2" id="KW-1185">Reference proteome</keyword>
<proteinExistence type="predicted"/>
<gene>
    <name evidence="1" type="ORF">CPT_Philippe_008</name>
</gene>
<evidence type="ECO:0000313" key="2">
    <source>
        <dbReference type="Proteomes" id="UP000827261"/>
    </source>
</evidence>
<evidence type="ECO:0000313" key="1">
    <source>
        <dbReference type="EMBL" id="QYW02207.1"/>
    </source>
</evidence>